<dbReference type="InterPro" id="IPR002303">
    <property type="entry name" value="Valyl-tRNA_ligase"/>
</dbReference>
<comment type="catalytic activity">
    <reaction evidence="10">
        <text>tRNA(Val) + L-valine + ATP = L-valyl-tRNA(Val) + AMP + diphosphate</text>
        <dbReference type="Rhea" id="RHEA:10704"/>
        <dbReference type="Rhea" id="RHEA-COMP:9672"/>
        <dbReference type="Rhea" id="RHEA-COMP:9708"/>
        <dbReference type="ChEBI" id="CHEBI:30616"/>
        <dbReference type="ChEBI" id="CHEBI:33019"/>
        <dbReference type="ChEBI" id="CHEBI:57762"/>
        <dbReference type="ChEBI" id="CHEBI:78442"/>
        <dbReference type="ChEBI" id="CHEBI:78537"/>
        <dbReference type="ChEBI" id="CHEBI:456215"/>
        <dbReference type="EC" id="6.1.1.9"/>
    </reaction>
</comment>
<dbReference type="InterPro" id="IPR019499">
    <property type="entry name" value="Val-tRNA_synth_tRNA-bd"/>
</dbReference>
<comment type="similarity">
    <text evidence="11">Belongs to the class-I aminoacyl-tRNA synthetase family. ValS type 1 subfamily.</text>
</comment>
<dbReference type="InterPro" id="IPR009080">
    <property type="entry name" value="tRNAsynth_Ia_anticodon-bd"/>
</dbReference>
<dbReference type="GO" id="GO:0006438">
    <property type="term" value="P:valyl-tRNA aminoacylation"/>
    <property type="evidence" value="ECO:0007669"/>
    <property type="project" value="InterPro"/>
</dbReference>
<evidence type="ECO:0000256" key="5">
    <source>
        <dbReference type="ARBA" id="ARBA00022917"/>
    </source>
</evidence>
<feature type="domain" description="Methionyl/Valyl/Leucyl/Isoleucyl-tRNA synthetase anticodon-binding" evidence="13">
    <location>
        <begin position="1"/>
        <end position="73"/>
    </location>
</feature>
<evidence type="ECO:0000256" key="4">
    <source>
        <dbReference type="ARBA" id="ARBA00022840"/>
    </source>
</evidence>
<evidence type="ECO:0000256" key="10">
    <source>
        <dbReference type="ARBA" id="ARBA00047552"/>
    </source>
</evidence>
<evidence type="ECO:0000256" key="3">
    <source>
        <dbReference type="ARBA" id="ARBA00022741"/>
    </source>
</evidence>
<dbReference type="EMBL" id="AONB01000003">
    <property type="protein sequence ID" value="EXJ12117.1"/>
    <property type="molecule type" value="Genomic_DNA"/>
</dbReference>
<dbReference type="Gene3D" id="1.10.287.380">
    <property type="entry name" value="Valyl-tRNA synthetase, C-terminal domain"/>
    <property type="match status" value="1"/>
</dbReference>
<evidence type="ECO:0000256" key="6">
    <source>
        <dbReference type="ARBA" id="ARBA00023054"/>
    </source>
</evidence>
<evidence type="ECO:0000259" key="14">
    <source>
        <dbReference type="Pfam" id="PF10458"/>
    </source>
</evidence>
<dbReference type="PATRIC" id="fig|1229521.3.peg.1011"/>
<dbReference type="GO" id="GO:0004832">
    <property type="term" value="F:valine-tRNA ligase activity"/>
    <property type="evidence" value="ECO:0007669"/>
    <property type="project" value="UniProtKB-EC"/>
</dbReference>
<keyword evidence="5" id="KW-0648">Protein biosynthesis</keyword>
<dbReference type="Pfam" id="PF08264">
    <property type="entry name" value="Anticodon_1"/>
    <property type="match status" value="1"/>
</dbReference>
<dbReference type="InterPro" id="IPR013155">
    <property type="entry name" value="M/V/L/I-tRNA-synth_anticd-bd"/>
</dbReference>
<keyword evidence="7" id="KW-0030">Aminoacyl-tRNA synthetase</keyword>
<dbReference type="AlphaFoldDB" id="W9V7N8"/>
<evidence type="ECO:0000256" key="11">
    <source>
        <dbReference type="ARBA" id="ARBA00060830"/>
    </source>
</evidence>
<reference evidence="16" key="1">
    <citation type="submission" date="2012-11" db="EMBL/GenBank/DDBJ databases">
        <authorList>
            <person name="Singh A."/>
            <person name="Pinnaka A.K."/>
            <person name="Vaidya B."/>
        </authorList>
    </citation>
    <scope>NUCLEOTIDE SEQUENCE [LARGE SCALE GENOMIC DNA]</scope>
    <source>
        <strain evidence="16">AK23</strain>
    </source>
</reference>
<evidence type="ECO:0000256" key="9">
    <source>
        <dbReference type="ARBA" id="ARBA00029936"/>
    </source>
</evidence>
<reference evidence="15 16" key="2">
    <citation type="journal article" date="2015" name="Syst. Appl. Microbiol.">
        <title>Nitrincola nitratireducens sp. nov. isolated from a haloalkaline crater lake.</title>
        <authorList>
            <person name="Singh A."/>
            <person name="Vaidya B."/>
            <person name="Tanuku N.R."/>
            <person name="Pinnaka A.K."/>
        </authorList>
    </citation>
    <scope>NUCLEOTIDE SEQUENCE [LARGE SCALE GENOMIC DNA]</scope>
    <source>
        <strain evidence="15 16">AK23</strain>
    </source>
</reference>
<sequence>MMPYITEEIWQKVGPLAGKTGDTLMLQPYPIAEPHKIDSQASSDIEWLKGVMLAIRNIRGEMNIGPGKAISVLLRNTDAEDERRLKATESLLIKLAKLDSIERLATDADAPMSATGLVGAMEILVPMAGLIDKDAELARLNKEVDKLNKEIERLAGKLSNEGFVSKAPAEVVAKEKDKLADMQAACSRLSEQKASIEAM</sequence>
<dbReference type="GO" id="GO:0005524">
    <property type="term" value="F:ATP binding"/>
    <property type="evidence" value="ECO:0007669"/>
    <property type="project" value="UniProtKB-KW"/>
</dbReference>
<name>W9V7N8_9GAMM</name>
<keyword evidence="2 15" id="KW-0436">Ligase</keyword>
<dbReference type="SUPFAM" id="SSF47323">
    <property type="entry name" value="Anticodon-binding domain of a subclass of class I aminoacyl-tRNA synthetases"/>
    <property type="match status" value="1"/>
</dbReference>
<evidence type="ECO:0000256" key="8">
    <source>
        <dbReference type="ARBA" id="ARBA00024407"/>
    </source>
</evidence>
<keyword evidence="4" id="KW-0067">ATP-binding</keyword>
<evidence type="ECO:0000259" key="13">
    <source>
        <dbReference type="Pfam" id="PF08264"/>
    </source>
</evidence>
<evidence type="ECO:0000313" key="16">
    <source>
        <dbReference type="Proteomes" id="UP000019464"/>
    </source>
</evidence>
<evidence type="ECO:0000256" key="12">
    <source>
        <dbReference type="SAM" id="Coils"/>
    </source>
</evidence>
<evidence type="ECO:0000313" key="15">
    <source>
        <dbReference type="EMBL" id="EXJ12117.1"/>
    </source>
</evidence>
<dbReference type="Proteomes" id="UP000019464">
    <property type="component" value="Unassembled WGS sequence"/>
</dbReference>
<dbReference type="InterPro" id="IPR037118">
    <property type="entry name" value="Val-tRNA_synth_C_sf"/>
</dbReference>
<keyword evidence="6 12" id="KW-0175">Coiled coil</keyword>
<dbReference type="GO" id="GO:0005829">
    <property type="term" value="C:cytosol"/>
    <property type="evidence" value="ECO:0007669"/>
    <property type="project" value="TreeGrafter"/>
</dbReference>
<dbReference type="Gene3D" id="1.10.730.10">
    <property type="entry name" value="Isoleucyl-tRNA Synthetase, Domain 1"/>
    <property type="match status" value="1"/>
</dbReference>
<dbReference type="SUPFAM" id="SSF46589">
    <property type="entry name" value="tRNA-binding arm"/>
    <property type="match status" value="1"/>
</dbReference>
<accession>W9V7N8</accession>
<dbReference type="FunFam" id="1.10.287.380:FF:000001">
    <property type="entry name" value="Valine--tRNA ligase"/>
    <property type="match status" value="1"/>
</dbReference>
<evidence type="ECO:0000256" key="2">
    <source>
        <dbReference type="ARBA" id="ARBA00022598"/>
    </source>
</evidence>
<proteinExistence type="inferred from homology"/>
<dbReference type="InterPro" id="IPR010978">
    <property type="entry name" value="tRNA-bd_arm"/>
</dbReference>
<organism evidence="15 16">
    <name type="scientific">Nitrincola nitratireducens</name>
    <dbReference type="NCBI Taxonomy" id="1229521"/>
    <lineage>
        <taxon>Bacteria</taxon>
        <taxon>Pseudomonadati</taxon>
        <taxon>Pseudomonadota</taxon>
        <taxon>Gammaproteobacteria</taxon>
        <taxon>Oceanospirillales</taxon>
        <taxon>Oceanospirillaceae</taxon>
        <taxon>Nitrincola</taxon>
    </lineage>
</organism>
<protein>
    <recommendedName>
        <fullName evidence="8">Valine--tRNA ligase</fullName>
        <ecNumber evidence="1">6.1.1.9</ecNumber>
    </recommendedName>
    <alternativeName>
        <fullName evidence="9">Valyl-tRNA synthetase</fullName>
    </alternativeName>
</protein>
<dbReference type="Pfam" id="PF10458">
    <property type="entry name" value="Val_tRNA-synt_C"/>
    <property type="match status" value="1"/>
</dbReference>
<keyword evidence="16" id="KW-1185">Reference proteome</keyword>
<comment type="caution">
    <text evidence="15">The sequence shown here is derived from an EMBL/GenBank/DDBJ whole genome shotgun (WGS) entry which is preliminary data.</text>
</comment>
<dbReference type="STRING" id="1229521.D791_01006"/>
<evidence type="ECO:0000256" key="7">
    <source>
        <dbReference type="ARBA" id="ARBA00023146"/>
    </source>
</evidence>
<evidence type="ECO:0000256" key="1">
    <source>
        <dbReference type="ARBA" id="ARBA00013169"/>
    </source>
</evidence>
<keyword evidence="3" id="KW-0547">Nucleotide-binding</keyword>
<dbReference type="PANTHER" id="PTHR11946">
    <property type="entry name" value="VALYL-TRNA SYNTHETASES"/>
    <property type="match status" value="1"/>
</dbReference>
<dbReference type="PANTHER" id="PTHR11946:SF93">
    <property type="entry name" value="VALINE--TRNA LIGASE, CHLOROPLASTIC_MITOCHONDRIAL 2"/>
    <property type="match status" value="1"/>
</dbReference>
<dbReference type="EC" id="6.1.1.9" evidence="1"/>
<gene>
    <name evidence="15" type="primary">valS_1</name>
    <name evidence="15" type="ORF">D791_01006</name>
</gene>
<feature type="coiled-coil region" evidence="12">
    <location>
        <begin position="130"/>
        <end position="199"/>
    </location>
</feature>
<feature type="domain" description="Valyl-tRNA synthetase tRNA-binding arm" evidence="14">
    <location>
        <begin position="134"/>
        <end position="193"/>
    </location>
</feature>